<dbReference type="CDD" id="cd02000">
    <property type="entry name" value="TPP_E1_PDC_ADC_BCADC"/>
    <property type="match status" value="1"/>
</dbReference>
<dbReference type="InterPro" id="IPR013747">
    <property type="entry name" value="ACP_syn_III_C"/>
</dbReference>
<dbReference type="Pfam" id="PF08541">
    <property type="entry name" value="ACP_syn_III_C"/>
    <property type="match status" value="1"/>
</dbReference>
<feature type="domain" description="Lipoyl-binding" evidence="7">
    <location>
        <begin position="675"/>
        <end position="755"/>
    </location>
</feature>
<gene>
    <name evidence="8" type="ORF">CSA56_16020</name>
</gene>
<dbReference type="AlphaFoldDB" id="A0A2G6KBS7"/>
<keyword evidence="6" id="KW-0786">Thiamine pyrophosphate</keyword>
<dbReference type="Gene3D" id="3.40.50.970">
    <property type="match status" value="2"/>
</dbReference>
<evidence type="ECO:0000256" key="6">
    <source>
        <dbReference type="ARBA" id="ARBA00023052"/>
    </source>
</evidence>
<dbReference type="PROSITE" id="PS00189">
    <property type="entry name" value="LIPOYL"/>
    <property type="match status" value="1"/>
</dbReference>
<dbReference type="InterPro" id="IPR011053">
    <property type="entry name" value="Single_hybrid_motif"/>
</dbReference>
<dbReference type="Pfam" id="PF08545">
    <property type="entry name" value="ACP_syn_III"/>
    <property type="match status" value="1"/>
</dbReference>
<dbReference type="EMBL" id="PDSK01000116">
    <property type="protein sequence ID" value="PIE32259.1"/>
    <property type="molecule type" value="Genomic_DNA"/>
</dbReference>
<dbReference type="CDD" id="cd06849">
    <property type="entry name" value="lipoyl_domain"/>
    <property type="match status" value="1"/>
</dbReference>
<dbReference type="Gene3D" id="3.40.47.10">
    <property type="match status" value="1"/>
</dbReference>
<dbReference type="Gene3D" id="2.40.50.100">
    <property type="match status" value="1"/>
</dbReference>
<sequence>MQNFTPTHKSNMLDLYRYMVTARQIDILEEDFTHRGEAFFHVSGAGHEGSVALAPHLIPEDWLHCHYRDKALMLARGISPEMFFHSLFCKAASHSQGRQMSAHMSDPDLHILSIVGPVGNSALQAAGVATAVKDQPKAPIVLCSLGDGMSQQGEVLEAIAQAVRDNLPVLFLIEDNHYAISTLTQGQTFFSHSGGSPNEFYGIPIIQINGRDVIEAHQTFGKVVVQMRHERHPAIVIFDVDRLANHTNADDQRVYRSQADIKRVCQECDPVSNFRDQLLENGTPEEELTQIETEIRTAMIEAAHRSQRSPEPEPLFTAKKELSDSLYDSSREYGGTSDEPQLTMLEAMHDVLEHRMQQDERVVLFGEDLEDPKGDVFGVTRGLTEKFPGRVINSPLAEATILGVSVGRALAGDRPVAFLQFADFLPLAYNQIFAELGSMYWRSHGDWNAPVIVMISCGAYRPGLGPFHASSLEALAVHTPGIDVFMPRTASDAVGLLNAAFDSERPTLFFYPKSCLNDRNQTTSSDVERQLTPIGKACIVREGVDITLVSWGNPVAMCEEVAITLEQENVSTEVIDLRSLSPWDQDTVLSSAEKTERLVIVHEDNHSCGMGAEVAATIQELSSQHIRMKRVTRPDTYVPCNFGNQLAVLPSFKSILEAAAELLDLDVTWRTFEQSQDAHMTTIDAIGSSPSDESATLIELAVSPGSHVVEGELVATLEADKAAVEVHASVEGEIVEILVKLEETVKVGTPLMTIRTAEPAAFKPITKEQPGIPDFHRKALVKKRPSKTTDAPLWIHHPPHQTVMGIAAISKALGSRVVSNEKIAGNLSSMTAEEIEKLTGIHNRRWLNEDESALTLGIQAAQDVLEHTGVRCEDLDLVLCCSGTPESMTPSMACLLLQALSPETYGKPVQAYDISAACSGYLYALQTTYDFLNSCPHGKVLLVTTETLSRKLDLTDANTAPIFGDAATATLLYGTTHKDAIRAQLYRPVLSSKGDDGQSLRVPVHLQDGYVSMNGRKVFSEAVRAMISMLELACKDAGIHSEDLDLVVPHQANQRIIDAIRKRIKFPTEKVYSNIREIGNTSSSSIPLCLEQVLQEDRSGDWVGLCAFGGGFTFGGTVLKMI</sequence>
<dbReference type="SUPFAM" id="SSF52922">
    <property type="entry name" value="TK C-terminal domain-like"/>
    <property type="match status" value="1"/>
</dbReference>
<evidence type="ECO:0000256" key="1">
    <source>
        <dbReference type="ARBA" id="ARBA00001964"/>
    </source>
</evidence>
<dbReference type="SMART" id="SM00861">
    <property type="entry name" value="Transket_pyr"/>
    <property type="match status" value="1"/>
</dbReference>
<comment type="cofactor">
    <cofactor evidence="1">
        <name>thiamine diphosphate</name>
        <dbReference type="ChEBI" id="CHEBI:58937"/>
    </cofactor>
</comment>
<dbReference type="InterPro" id="IPR000089">
    <property type="entry name" value="Biotin_lipoyl"/>
</dbReference>
<dbReference type="InterPro" id="IPR013751">
    <property type="entry name" value="ACP_syn_III_N"/>
</dbReference>
<dbReference type="InterPro" id="IPR029061">
    <property type="entry name" value="THDP-binding"/>
</dbReference>
<evidence type="ECO:0000256" key="4">
    <source>
        <dbReference type="ARBA" id="ARBA00022823"/>
    </source>
</evidence>
<dbReference type="PANTHER" id="PTHR42980">
    <property type="entry name" value="2-OXOISOVALERATE DEHYDROGENASE SUBUNIT BETA-RELATED"/>
    <property type="match status" value="1"/>
</dbReference>
<accession>A0A2G6KBS7</accession>
<evidence type="ECO:0000313" key="8">
    <source>
        <dbReference type="EMBL" id="PIE32259.1"/>
    </source>
</evidence>
<evidence type="ECO:0000313" key="9">
    <source>
        <dbReference type="Proteomes" id="UP000230821"/>
    </source>
</evidence>
<dbReference type="Pfam" id="PF02780">
    <property type="entry name" value="Transketolase_C"/>
    <property type="match status" value="1"/>
</dbReference>
<dbReference type="NCBIfam" id="NF006829">
    <property type="entry name" value="PRK09352.1"/>
    <property type="match status" value="1"/>
</dbReference>
<comment type="caution">
    <text evidence="8">The sequence shown here is derived from an EMBL/GenBank/DDBJ whole genome shotgun (WGS) entry which is preliminary data.</text>
</comment>
<dbReference type="Pfam" id="PF00676">
    <property type="entry name" value="E1_dh"/>
    <property type="match status" value="1"/>
</dbReference>
<dbReference type="GO" id="GO:0009083">
    <property type="term" value="P:branched-chain amino acid catabolic process"/>
    <property type="evidence" value="ECO:0007669"/>
    <property type="project" value="TreeGrafter"/>
</dbReference>
<dbReference type="InterPro" id="IPR005475">
    <property type="entry name" value="Transketolase-like_Pyr-bd"/>
</dbReference>
<dbReference type="EC" id="1.2.4.4" evidence="2"/>
<dbReference type="InterPro" id="IPR033248">
    <property type="entry name" value="Transketolase_C"/>
</dbReference>
<dbReference type="GO" id="GO:0007584">
    <property type="term" value="P:response to nutrient"/>
    <property type="evidence" value="ECO:0007669"/>
    <property type="project" value="TreeGrafter"/>
</dbReference>
<dbReference type="InterPro" id="IPR003016">
    <property type="entry name" value="2-oxoA_DH_lipoyl-BS"/>
</dbReference>
<dbReference type="SUPFAM" id="SSF53901">
    <property type="entry name" value="Thiolase-like"/>
    <property type="match status" value="1"/>
</dbReference>
<dbReference type="GO" id="GO:0006633">
    <property type="term" value="P:fatty acid biosynthetic process"/>
    <property type="evidence" value="ECO:0007669"/>
    <property type="project" value="InterPro"/>
</dbReference>
<dbReference type="SUPFAM" id="SSF51230">
    <property type="entry name" value="Single hybrid motif"/>
    <property type="match status" value="1"/>
</dbReference>
<name>A0A2G6KBS7_9BACT</name>
<proteinExistence type="predicted"/>
<dbReference type="InterPro" id="IPR009014">
    <property type="entry name" value="Transketo_C/PFOR_II"/>
</dbReference>
<keyword evidence="3" id="KW-0808">Transferase</keyword>
<dbReference type="Pfam" id="PF00364">
    <property type="entry name" value="Biotin_lipoyl"/>
    <property type="match status" value="1"/>
</dbReference>
<evidence type="ECO:0000256" key="3">
    <source>
        <dbReference type="ARBA" id="ARBA00022679"/>
    </source>
</evidence>
<protein>
    <recommendedName>
        <fullName evidence="2">3-methyl-2-oxobutanoate dehydrogenase (2-methylpropanoyl-transferring)</fullName>
        <ecNumber evidence="2">1.2.4.4</ecNumber>
    </recommendedName>
</protein>
<dbReference type="SUPFAM" id="SSF52518">
    <property type="entry name" value="Thiamin diphosphate-binding fold (THDP-binding)"/>
    <property type="match status" value="2"/>
</dbReference>
<dbReference type="InterPro" id="IPR016039">
    <property type="entry name" value="Thiolase-like"/>
</dbReference>
<dbReference type="GO" id="GO:0004315">
    <property type="term" value="F:3-oxoacyl-[acyl-carrier-protein] synthase activity"/>
    <property type="evidence" value="ECO:0007669"/>
    <property type="project" value="InterPro"/>
</dbReference>
<evidence type="ECO:0000259" key="7">
    <source>
        <dbReference type="PROSITE" id="PS50968"/>
    </source>
</evidence>
<keyword evidence="5" id="KW-0560">Oxidoreductase</keyword>
<reference evidence="8 9" key="1">
    <citation type="submission" date="2017-10" db="EMBL/GenBank/DDBJ databases">
        <title>Novel microbial diversity and functional potential in the marine mammal oral microbiome.</title>
        <authorList>
            <person name="Dudek N.K."/>
            <person name="Sun C.L."/>
            <person name="Burstein D."/>
            <person name="Kantor R.S."/>
            <person name="Aliaga Goltsman D.S."/>
            <person name="Bik E.M."/>
            <person name="Thomas B.C."/>
            <person name="Banfield J.F."/>
            <person name="Relman D.A."/>
        </authorList>
    </citation>
    <scope>NUCLEOTIDE SEQUENCE [LARGE SCALE GENOMIC DNA]</scope>
    <source>
        <strain evidence="8">DOLJORAL78_47_16</strain>
    </source>
</reference>
<dbReference type="GO" id="GO:0003863">
    <property type="term" value="F:branched-chain 2-oxo acid dehydrogenase activity"/>
    <property type="evidence" value="ECO:0007669"/>
    <property type="project" value="UniProtKB-EC"/>
</dbReference>
<dbReference type="Pfam" id="PF02779">
    <property type="entry name" value="Transket_pyr"/>
    <property type="match status" value="1"/>
</dbReference>
<dbReference type="PANTHER" id="PTHR42980:SF1">
    <property type="entry name" value="2-OXOISOVALERATE DEHYDROGENASE SUBUNIT BETA, MITOCHONDRIAL"/>
    <property type="match status" value="1"/>
</dbReference>
<keyword evidence="4" id="KW-0450">Lipoyl</keyword>
<evidence type="ECO:0000256" key="5">
    <source>
        <dbReference type="ARBA" id="ARBA00023002"/>
    </source>
</evidence>
<dbReference type="InterPro" id="IPR001017">
    <property type="entry name" value="DH_E1"/>
</dbReference>
<dbReference type="CDD" id="cd00830">
    <property type="entry name" value="KAS_III"/>
    <property type="match status" value="1"/>
</dbReference>
<dbReference type="Proteomes" id="UP000230821">
    <property type="component" value="Unassembled WGS sequence"/>
</dbReference>
<evidence type="ECO:0000256" key="2">
    <source>
        <dbReference type="ARBA" id="ARBA00012277"/>
    </source>
</evidence>
<dbReference type="Gene3D" id="3.40.50.920">
    <property type="match status" value="1"/>
</dbReference>
<dbReference type="PROSITE" id="PS50968">
    <property type="entry name" value="BIOTINYL_LIPOYL"/>
    <property type="match status" value="1"/>
</dbReference>
<organism evidence="8 9">
    <name type="scientific">candidate division KSB3 bacterium</name>
    <dbReference type="NCBI Taxonomy" id="2044937"/>
    <lineage>
        <taxon>Bacteria</taxon>
        <taxon>candidate division KSB3</taxon>
    </lineage>
</organism>